<keyword evidence="1" id="KW-0472">Membrane</keyword>
<dbReference type="GO" id="GO:0005886">
    <property type="term" value="C:plasma membrane"/>
    <property type="evidence" value="ECO:0007669"/>
    <property type="project" value="TreeGrafter"/>
</dbReference>
<feature type="transmembrane region" description="Helical" evidence="1">
    <location>
        <begin position="388"/>
        <end position="413"/>
    </location>
</feature>
<feature type="transmembrane region" description="Helical" evidence="1">
    <location>
        <begin position="984"/>
        <end position="1009"/>
    </location>
</feature>
<dbReference type="SUPFAM" id="SSF82693">
    <property type="entry name" value="Multidrug efflux transporter AcrB pore domain, PN1, PN2, PC1 and PC2 subdomains"/>
    <property type="match status" value="2"/>
</dbReference>
<organism evidence="2 3">
    <name type="scientific">Pontibacterium sinense</name>
    <dbReference type="NCBI Taxonomy" id="2781979"/>
    <lineage>
        <taxon>Bacteria</taxon>
        <taxon>Pseudomonadati</taxon>
        <taxon>Pseudomonadota</taxon>
        <taxon>Gammaproteobacteria</taxon>
        <taxon>Oceanospirillales</taxon>
        <taxon>Oceanospirillaceae</taxon>
        <taxon>Pontibacterium</taxon>
    </lineage>
</organism>
<dbReference type="PRINTS" id="PR00702">
    <property type="entry name" value="ACRIFLAVINRP"/>
</dbReference>
<keyword evidence="1" id="KW-0812">Transmembrane</keyword>
<dbReference type="Gene3D" id="3.30.2090.10">
    <property type="entry name" value="Multidrug efflux transporter AcrB TolC docking domain, DN and DC subdomains"/>
    <property type="match status" value="2"/>
</dbReference>
<keyword evidence="1" id="KW-1133">Transmembrane helix</keyword>
<name>A0A8J7FEZ8_9GAMM</name>
<dbReference type="RefSeq" id="WP_193954077.1">
    <property type="nucleotide sequence ID" value="NZ_JADEYS010000015.1"/>
</dbReference>
<dbReference type="Gene3D" id="1.20.1640.10">
    <property type="entry name" value="Multidrug efflux transporter AcrB transmembrane domain"/>
    <property type="match status" value="2"/>
</dbReference>
<dbReference type="SUPFAM" id="SSF82714">
    <property type="entry name" value="Multidrug efflux transporter AcrB TolC docking domain, DN and DC subdomains"/>
    <property type="match status" value="2"/>
</dbReference>
<dbReference type="EMBL" id="JADEYS010000015">
    <property type="protein sequence ID" value="MBE9398439.1"/>
    <property type="molecule type" value="Genomic_DNA"/>
</dbReference>
<dbReference type="GO" id="GO:0042910">
    <property type="term" value="F:xenobiotic transmembrane transporter activity"/>
    <property type="evidence" value="ECO:0007669"/>
    <property type="project" value="TreeGrafter"/>
</dbReference>
<dbReference type="InterPro" id="IPR027463">
    <property type="entry name" value="AcrB_DN_DC_subdom"/>
</dbReference>
<protein>
    <submittedName>
        <fullName evidence="2">Efflux RND transporter permease subunit</fullName>
    </submittedName>
</protein>
<feature type="transmembrane region" description="Helical" evidence="1">
    <location>
        <begin position="336"/>
        <end position="354"/>
    </location>
</feature>
<evidence type="ECO:0000256" key="1">
    <source>
        <dbReference type="SAM" id="Phobius"/>
    </source>
</evidence>
<evidence type="ECO:0000313" key="2">
    <source>
        <dbReference type="EMBL" id="MBE9398439.1"/>
    </source>
</evidence>
<dbReference type="Gene3D" id="3.30.70.1320">
    <property type="entry name" value="Multidrug efflux transporter AcrB pore domain like"/>
    <property type="match status" value="1"/>
</dbReference>
<keyword evidence="3" id="KW-1185">Reference proteome</keyword>
<dbReference type="InterPro" id="IPR001036">
    <property type="entry name" value="Acrflvin-R"/>
</dbReference>
<feature type="transmembrane region" description="Helical" evidence="1">
    <location>
        <begin position="526"/>
        <end position="546"/>
    </location>
</feature>
<proteinExistence type="predicted"/>
<dbReference type="Proteomes" id="UP000640333">
    <property type="component" value="Unassembled WGS sequence"/>
</dbReference>
<feature type="transmembrane region" description="Helical" evidence="1">
    <location>
        <begin position="12"/>
        <end position="32"/>
    </location>
</feature>
<feature type="transmembrane region" description="Helical" evidence="1">
    <location>
        <begin position="361"/>
        <end position="382"/>
    </location>
</feature>
<feature type="transmembrane region" description="Helical" evidence="1">
    <location>
        <begin position="464"/>
        <end position="491"/>
    </location>
</feature>
<feature type="transmembrane region" description="Helical" evidence="1">
    <location>
        <begin position="861"/>
        <end position="880"/>
    </location>
</feature>
<dbReference type="PANTHER" id="PTHR32063">
    <property type="match status" value="1"/>
</dbReference>
<dbReference type="Pfam" id="PF00873">
    <property type="entry name" value="ACR_tran"/>
    <property type="match status" value="1"/>
</dbReference>
<sequence>MNSAEYFIRHKVTSWMLALLLLLGGGISFLGLGQLEDPEFTIKEAMIITAYPGASAMQVEEEVTFPLENVVQQLSYVDSVRSISSPGLSQITVEMKSIYGGDALRQIWDELRRKVNDYQPNLPPGVASPMIKDDFGDVFGVLLAVTGDGYQYEELADYADFLRRELVLVPGVGKVEQAGRQREEVQIEISRIKLNSLGISLDNLYSLLATQNVVSNAGYARVGSEYIRISPTGEFTNIRELEDLIISEPGRNELISLGDVAKVKRGYAEVPGNLVSFDNQPALHLGISFASGVNVVDVGAAVEQKLIELEYARPIGMEVSQLYNQPQEVAKSVNSFLYNLAAAVGIVILVLLVFMGLRSGLLIGLILLLTILGTFIFMKLFAIDLQRISLGALIIALGMLVDNAIVVTEGVLINMKRGLDRLESASLTVRHTQLPLLGATVIAVIAFAPIGLSQDATGEFAGSLFYVLLISLLLSWVTAITLTPFFCSVFFKEVETSPDDGEVDPYKGGLFTAYRWLLDLCMRARWATMGVVLIALVVAVVGFGSVKQVFFPSSTTPMFLVDYWRAQGTDIRNTAADIGEIEAWLLADERVEYAATTTGKGAMRFMLTYGPEKSYAAYGQLLVRTKDTEAIDSLLIDLDAHLREQYSHAQFKLKRLEIGPSTNAKIEVRVSGPEPDTLRVLASEVQAVLRDDPLAANIRHDWRERNKIIRPQFLEAQARRVGVSKQDLDAMLQMNFSGKTIGLYRDGAELMPIIARTPDAERLNIDNLPDLKVWSPVYQSYIPVEQVVGSFEVQWEDSLIMRRDRKRTITVLADPDPLTQEPASALLSRVRPHIDAIKLPPGYSLEWGGEYESARDAQAPLLAAMPIGFLSMFVITVLLFNALRKSLAIWATVPLAITGVTLGLLVLDLPFGFMALLGFLSLSGMLLKNGIVLLDQIDLALASGQEPYRAVFESSVSRVRPVCMAAITTILGMIPLLFDDFFASMAVVITFGLGVATVLTLIVVPVLYVMMYRIGYRKLAEIETE</sequence>
<dbReference type="SUPFAM" id="SSF82866">
    <property type="entry name" value="Multidrug efflux transporter AcrB transmembrane domain"/>
    <property type="match status" value="2"/>
</dbReference>
<dbReference type="Gene3D" id="3.30.70.1430">
    <property type="entry name" value="Multidrug efflux transporter AcrB pore domain"/>
    <property type="match status" value="2"/>
</dbReference>
<accession>A0A8J7FEZ8</accession>
<reference evidence="2" key="1">
    <citation type="submission" date="2020-10" db="EMBL/GenBank/DDBJ databases">
        <title>Bacterium isolated from coastal waters sediment.</title>
        <authorList>
            <person name="Chen R.-J."/>
            <person name="Lu D.-C."/>
            <person name="Zhu K.-L."/>
            <person name="Du Z.-J."/>
        </authorList>
    </citation>
    <scope>NUCLEOTIDE SEQUENCE</scope>
    <source>
        <strain evidence="2">N1Y112</strain>
    </source>
</reference>
<evidence type="ECO:0000313" key="3">
    <source>
        <dbReference type="Proteomes" id="UP000640333"/>
    </source>
</evidence>
<feature type="transmembrane region" description="Helical" evidence="1">
    <location>
        <begin position="959"/>
        <end position="978"/>
    </location>
</feature>
<feature type="transmembrane region" description="Helical" evidence="1">
    <location>
        <begin position="434"/>
        <end position="452"/>
    </location>
</feature>
<comment type="caution">
    <text evidence="2">The sequence shown here is derived from an EMBL/GenBank/DDBJ whole genome shotgun (WGS) entry which is preliminary data.</text>
</comment>
<dbReference type="PANTHER" id="PTHR32063:SF18">
    <property type="entry name" value="CATION EFFLUX SYSTEM PROTEIN"/>
    <property type="match status" value="1"/>
</dbReference>
<gene>
    <name evidence="2" type="ORF">IOQ59_14355</name>
</gene>
<dbReference type="Gene3D" id="3.30.70.1440">
    <property type="entry name" value="Multidrug efflux transporter AcrB pore domain"/>
    <property type="match status" value="1"/>
</dbReference>
<dbReference type="AlphaFoldDB" id="A0A8J7FEZ8"/>